<protein>
    <submittedName>
        <fullName evidence="2">Uncharacterized protein</fullName>
    </submittedName>
</protein>
<dbReference type="EMBL" id="NQYH01000005">
    <property type="protein sequence ID" value="RIY41040.1"/>
    <property type="molecule type" value="Genomic_DNA"/>
</dbReference>
<proteinExistence type="predicted"/>
<organism evidence="2 3">
    <name type="scientific">Neopusillimonas maritima</name>
    <dbReference type="NCBI Taxonomy" id="2026239"/>
    <lineage>
        <taxon>Bacteria</taxon>
        <taxon>Pseudomonadati</taxon>
        <taxon>Pseudomonadota</taxon>
        <taxon>Betaproteobacteria</taxon>
        <taxon>Burkholderiales</taxon>
        <taxon>Alcaligenaceae</taxon>
        <taxon>Neopusillimonas</taxon>
    </lineage>
</organism>
<dbReference type="Proteomes" id="UP000266206">
    <property type="component" value="Unassembled WGS sequence"/>
</dbReference>
<feature type="compositionally biased region" description="Basic and acidic residues" evidence="1">
    <location>
        <begin position="1"/>
        <end position="12"/>
    </location>
</feature>
<evidence type="ECO:0000313" key="2">
    <source>
        <dbReference type="EMBL" id="RIY41040.1"/>
    </source>
</evidence>
<dbReference type="OrthoDB" id="9937300at2"/>
<sequence length="299" mass="35192">MIDHDTFEHQWEENPDLNQSTEDEQDSTIPLLNEILSDSYRSVDPELLKEMRAITERIDSELTLSQRESLQHEILIRKDELLGGLTSGYPSAPLIIEMGWAVMARAIYEACFHPEVHASRFGHYMNMATLIGGIGDEPRLCLNMLRADAWREVQRNEIYLHKANEDKRKRYMLRVLQHIVKNLQFMYWETGLPVGLENAQYLTQFDWQAPQFEAIRNDKFWVLHELERHNKAIELFAAIENRSTILRQQRPQPTDPSLPSWAACEPEYAQTSFTQHSQMLVERQKQRVHAISRYDWDEI</sequence>
<gene>
    <name evidence="2" type="ORF">CJP73_07790</name>
</gene>
<name>A0A3A1YW21_9BURK</name>
<evidence type="ECO:0000313" key="3">
    <source>
        <dbReference type="Proteomes" id="UP000266206"/>
    </source>
</evidence>
<comment type="caution">
    <text evidence="2">The sequence shown here is derived from an EMBL/GenBank/DDBJ whole genome shotgun (WGS) entry which is preliminary data.</text>
</comment>
<evidence type="ECO:0000256" key="1">
    <source>
        <dbReference type="SAM" id="MobiDB-lite"/>
    </source>
</evidence>
<accession>A0A3A1YW21</accession>
<dbReference type="AlphaFoldDB" id="A0A3A1YW21"/>
<dbReference type="RefSeq" id="WP_119516041.1">
    <property type="nucleotide sequence ID" value="NZ_NQYH01000005.1"/>
</dbReference>
<reference evidence="2 3" key="1">
    <citation type="submission" date="2017-08" db="EMBL/GenBank/DDBJ databases">
        <title>Pusillimonas indicus sp. nov., a member of the family Alcaligenaceae isolated from surface seawater.</title>
        <authorList>
            <person name="Li J."/>
        </authorList>
    </citation>
    <scope>NUCLEOTIDE SEQUENCE [LARGE SCALE GENOMIC DNA]</scope>
    <source>
        <strain evidence="2 3">L52-1-41</strain>
    </source>
</reference>
<feature type="region of interest" description="Disordered" evidence="1">
    <location>
        <begin position="1"/>
        <end position="26"/>
    </location>
</feature>